<reference evidence="3" key="2">
    <citation type="submission" date="2020-11" db="EMBL/GenBank/DDBJ databases">
        <authorList>
            <person name="McCartney M.A."/>
            <person name="Auch B."/>
            <person name="Kono T."/>
            <person name="Mallez S."/>
            <person name="Becker A."/>
            <person name="Gohl D.M."/>
            <person name="Silverstein K.A.T."/>
            <person name="Koren S."/>
            <person name="Bechman K.B."/>
            <person name="Herman A."/>
            <person name="Abrahante J.E."/>
            <person name="Garbe J."/>
        </authorList>
    </citation>
    <scope>NUCLEOTIDE SEQUENCE</scope>
    <source>
        <strain evidence="3">Duluth1</strain>
        <tissue evidence="3">Whole animal</tissue>
    </source>
</reference>
<dbReference type="Proteomes" id="UP000828390">
    <property type="component" value="Unassembled WGS sequence"/>
</dbReference>
<accession>A0A9D3YP26</accession>
<dbReference type="EMBL" id="JAIWYP010000015">
    <property type="protein sequence ID" value="KAH3702309.1"/>
    <property type="molecule type" value="Genomic_DNA"/>
</dbReference>
<comment type="caution">
    <text evidence="3">The sequence shown here is derived from an EMBL/GenBank/DDBJ whole genome shotgun (WGS) entry which is preliminary data.</text>
</comment>
<sequence length="600" mass="66033">MNMLVFFTKLSSYNMSWQGLLGFLILFNQSIRSEQFILSNDSTHWPLSSCDLAEPRLVYKNAQFEVAEDIDVISNNSEAWIGYMSVKIPYLFHGCAQVQNTAQKTYSVTRIGFCQTLCGHNSPFGIKAPNGLDILSSASPMGCICFNTSVPELPLEHFDNDQNNLCEKDWYAIFAQISVNDSRLISGTLNTGDCLTFTNRGFQWNSCKSEKDLKIICSNKPPADPSARASISAKHSSTWIQGNSICLKEQVYPASISSILLSGLNAGQQREHWTGILKGATLLNKAELSRFGPTQYSDEEYAFLQGSNKNINFANTGTKQALCCKELKRASCMPTTTKIPSHTHYTEEEATTTKSKEKSEALGTGIGVLVGVLVVVGIGFAVVMLQRRGIISYGAKNKPRDRTDDQHGDMLPNAASNTAGIDKSVANHKYFVLEKQTESVIEQINHFNRSEDLEKDIIDENIYHSIDEPAAELRVNVKVDCGDYDYTTDGAATSRGITHENVYNKLKIGRQDNYEHVQGSFQIKGITTHNDYDTTATPKAIHPHGNDDYDHVGGMGNAPAFSPSDDDNSSAVKIAANARGSAAGIEKPDDSHGQNRFVKV</sequence>
<feature type="region of interest" description="Disordered" evidence="1">
    <location>
        <begin position="552"/>
        <end position="600"/>
    </location>
</feature>
<keyword evidence="2" id="KW-0812">Transmembrane</keyword>
<dbReference type="AlphaFoldDB" id="A0A9D3YP26"/>
<evidence type="ECO:0000256" key="1">
    <source>
        <dbReference type="SAM" id="MobiDB-lite"/>
    </source>
</evidence>
<protein>
    <submittedName>
        <fullName evidence="3">Uncharacterized protein</fullName>
    </submittedName>
</protein>
<name>A0A9D3YP26_DREPO</name>
<evidence type="ECO:0000313" key="4">
    <source>
        <dbReference type="Proteomes" id="UP000828390"/>
    </source>
</evidence>
<keyword evidence="2" id="KW-0472">Membrane</keyword>
<keyword evidence="2" id="KW-1133">Transmembrane helix</keyword>
<keyword evidence="4" id="KW-1185">Reference proteome</keyword>
<evidence type="ECO:0000256" key="2">
    <source>
        <dbReference type="SAM" id="Phobius"/>
    </source>
</evidence>
<gene>
    <name evidence="3" type="ORF">DPMN_077322</name>
</gene>
<evidence type="ECO:0000313" key="3">
    <source>
        <dbReference type="EMBL" id="KAH3702309.1"/>
    </source>
</evidence>
<reference evidence="3" key="1">
    <citation type="journal article" date="2019" name="bioRxiv">
        <title>The Genome of the Zebra Mussel, Dreissena polymorpha: A Resource for Invasive Species Research.</title>
        <authorList>
            <person name="McCartney M.A."/>
            <person name="Auch B."/>
            <person name="Kono T."/>
            <person name="Mallez S."/>
            <person name="Zhang Y."/>
            <person name="Obille A."/>
            <person name="Becker A."/>
            <person name="Abrahante J.E."/>
            <person name="Garbe J."/>
            <person name="Badalamenti J.P."/>
            <person name="Herman A."/>
            <person name="Mangelson H."/>
            <person name="Liachko I."/>
            <person name="Sullivan S."/>
            <person name="Sone E.D."/>
            <person name="Koren S."/>
            <person name="Silverstein K.A.T."/>
            <person name="Beckman K.B."/>
            <person name="Gohl D.M."/>
        </authorList>
    </citation>
    <scope>NUCLEOTIDE SEQUENCE</scope>
    <source>
        <strain evidence="3">Duluth1</strain>
        <tissue evidence="3">Whole animal</tissue>
    </source>
</reference>
<organism evidence="3 4">
    <name type="scientific">Dreissena polymorpha</name>
    <name type="common">Zebra mussel</name>
    <name type="synonym">Mytilus polymorpha</name>
    <dbReference type="NCBI Taxonomy" id="45954"/>
    <lineage>
        <taxon>Eukaryota</taxon>
        <taxon>Metazoa</taxon>
        <taxon>Spiralia</taxon>
        <taxon>Lophotrochozoa</taxon>
        <taxon>Mollusca</taxon>
        <taxon>Bivalvia</taxon>
        <taxon>Autobranchia</taxon>
        <taxon>Heteroconchia</taxon>
        <taxon>Euheterodonta</taxon>
        <taxon>Imparidentia</taxon>
        <taxon>Neoheterodontei</taxon>
        <taxon>Myida</taxon>
        <taxon>Dreissenoidea</taxon>
        <taxon>Dreissenidae</taxon>
        <taxon>Dreissena</taxon>
    </lineage>
</organism>
<feature type="transmembrane region" description="Helical" evidence="2">
    <location>
        <begin position="361"/>
        <end position="385"/>
    </location>
</feature>
<proteinExistence type="predicted"/>